<comment type="cofactor">
    <cofactor evidence="14 16">
        <name>FAD</name>
        <dbReference type="ChEBI" id="CHEBI:57692"/>
    </cofactor>
    <text evidence="14 16">Binds 1 FAD per subunit.</text>
</comment>
<feature type="binding site" evidence="14">
    <location>
        <position position="305"/>
    </location>
    <ligand>
        <name>NAD(+)</name>
        <dbReference type="ChEBI" id="CHEBI:57540"/>
    </ligand>
</feature>
<keyword evidence="6 16" id="KW-0285">Flavoprotein</keyword>
<keyword evidence="10" id="KW-1015">Disulfide bond</keyword>
<dbReference type="SUPFAM" id="SSF55424">
    <property type="entry name" value="FAD/NAD-linked reductases, dimerisation (C-terminal) domain"/>
    <property type="match status" value="1"/>
</dbReference>
<evidence type="ECO:0000256" key="9">
    <source>
        <dbReference type="ARBA" id="ARBA00023027"/>
    </source>
</evidence>
<feature type="binding site" evidence="14">
    <location>
        <begin position="141"/>
        <end position="143"/>
    </location>
    <ligand>
        <name>FAD</name>
        <dbReference type="ChEBI" id="CHEBI:57692"/>
    </ligand>
</feature>
<protein>
    <recommendedName>
        <fullName evidence="4 16">Dihydrolipoyl dehydrogenase</fullName>
        <ecNumber evidence="3 16">1.8.1.4</ecNumber>
    </recommendedName>
</protein>
<feature type="binding site" evidence="14">
    <location>
        <begin position="178"/>
        <end position="185"/>
    </location>
    <ligand>
        <name>NAD(+)</name>
        <dbReference type="ChEBI" id="CHEBI:57540"/>
    </ligand>
</feature>
<keyword evidence="9 14" id="KW-0520">NAD</keyword>
<dbReference type="GO" id="GO:0004148">
    <property type="term" value="F:dihydrolipoyl dehydrogenase (NADH) activity"/>
    <property type="evidence" value="ECO:0007669"/>
    <property type="project" value="UniProtKB-EC"/>
</dbReference>
<dbReference type="EMBL" id="CP010311">
    <property type="protein sequence ID" value="AJF07188.1"/>
    <property type="molecule type" value="Genomic_DNA"/>
</dbReference>
<evidence type="ECO:0000256" key="11">
    <source>
        <dbReference type="ARBA" id="ARBA00023284"/>
    </source>
</evidence>
<feature type="binding site" evidence="14">
    <location>
        <position position="265"/>
    </location>
    <ligand>
        <name>NAD(+)</name>
        <dbReference type="ChEBI" id="CHEBI:57540"/>
    </ligand>
</feature>
<comment type="subcellular location">
    <subcellularLocation>
        <location evidence="1">Cytoplasm</location>
    </subcellularLocation>
</comment>
<accession>A0A0B5FIL2</accession>
<dbReference type="GO" id="GO:0005737">
    <property type="term" value="C:cytoplasm"/>
    <property type="evidence" value="ECO:0007669"/>
    <property type="project" value="UniProtKB-SubCell"/>
</dbReference>
<comment type="similarity">
    <text evidence="2 16">Belongs to the class-I pyridine nucleotide-disulfide oxidoreductase family.</text>
</comment>
<dbReference type="InterPro" id="IPR016156">
    <property type="entry name" value="FAD/NAD-linked_Rdtase_dimer_sf"/>
</dbReference>
<evidence type="ECO:0000256" key="12">
    <source>
        <dbReference type="ARBA" id="ARBA00049187"/>
    </source>
</evidence>
<evidence type="ECO:0000313" key="20">
    <source>
        <dbReference type="Proteomes" id="UP000035036"/>
    </source>
</evidence>
<feature type="domain" description="FAD/NAD(P)-binding" evidence="18">
    <location>
        <begin position="4"/>
        <end position="320"/>
    </location>
</feature>
<evidence type="ECO:0000256" key="7">
    <source>
        <dbReference type="ARBA" id="ARBA00022827"/>
    </source>
</evidence>
<name>A0A0B5FIL2_9BACT</name>
<feature type="domain" description="Pyridine nucleotide-disulphide oxidoreductase dimerisation" evidence="17">
    <location>
        <begin position="339"/>
        <end position="449"/>
    </location>
</feature>
<dbReference type="Gene3D" id="3.50.50.60">
    <property type="entry name" value="FAD/NAD(P)-binding domain"/>
    <property type="match status" value="2"/>
</dbReference>
<dbReference type="PRINTS" id="PR00411">
    <property type="entry name" value="PNDRDTASEI"/>
</dbReference>
<feature type="active site" description="Proton acceptor" evidence="13">
    <location>
        <position position="438"/>
    </location>
</feature>
<dbReference type="InterPro" id="IPR006258">
    <property type="entry name" value="Lipoamide_DH"/>
</dbReference>
<keyword evidence="20" id="KW-1185">Reference proteome</keyword>
<dbReference type="InterPro" id="IPR036188">
    <property type="entry name" value="FAD/NAD-bd_sf"/>
</dbReference>
<evidence type="ECO:0000256" key="6">
    <source>
        <dbReference type="ARBA" id="ARBA00022630"/>
    </source>
</evidence>
<reference evidence="19 20" key="1">
    <citation type="journal article" date="2015" name="Genome Announc.">
        <title>Genomes of Geoalkalibacter ferrihydriticus Z-0531T and Geoalkalibacter subterraneus Red1T, Two Haloalkaliphilic Metal-Reducing Deltaproteobacteria.</title>
        <authorList>
            <person name="Badalamenti J.P."/>
            <person name="Krajmalnik-Brown R."/>
            <person name="Torres C.I."/>
            <person name="Bond D.R."/>
        </authorList>
    </citation>
    <scope>NUCLEOTIDE SEQUENCE [LARGE SCALE GENOMIC DNA]</scope>
    <source>
        <strain evidence="19 20">Red1</strain>
    </source>
</reference>
<proteinExistence type="inferred from homology"/>
<dbReference type="GO" id="GO:0006103">
    <property type="term" value="P:2-oxoglutarate metabolic process"/>
    <property type="evidence" value="ECO:0007669"/>
    <property type="project" value="TreeGrafter"/>
</dbReference>
<dbReference type="KEGG" id="gsb:GSUB_12350"/>
<dbReference type="Proteomes" id="UP000035036">
    <property type="component" value="Chromosome"/>
</dbReference>
<dbReference type="OrthoDB" id="9786429at2"/>
<keyword evidence="11 16" id="KW-0676">Redox-active center</keyword>
<evidence type="ECO:0000313" key="19">
    <source>
        <dbReference type="EMBL" id="AJF07188.1"/>
    </source>
</evidence>
<keyword evidence="5" id="KW-0963">Cytoplasm</keyword>
<evidence type="ECO:0000259" key="17">
    <source>
        <dbReference type="Pfam" id="PF02852"/>
    </source>
</evidence>
<feature type="disulfide bond" description="Redox-active" evidence="15">
    <location>
        <begin position="41"/>
        <end position="46"/>
    </location>
</feature>
<dbReference type="Gene3D" id="3.30.390.30">
    <property type="match status" value="1"/>
</dbReference>
<organism evidence="19 20">
    <name type="scientific">Geoalkalibacter subterraneus</name>
    <dbReference type="NCBI Taxonomy" id="483547"/>
    <lineage>
        <taxon>Bacteria</taxon>
        <taxon>Pseudomonadati</taxon>
        <taxon>Thermodesulfobacteriota</taxon>
        <taxon>Desulfuromonadia</taxon>
        <taxon>Desulfuromonadales</taxon>
        <taxon>Geoalkalibacteraceae</taxon>
        <taxon>Geoalkalibacter</taxon>
    </lineage>
</organism>
<gene>
    <name evidence="19" type="ORF">GSUB_12350</name>
</gene>
<dbReference type="PROSITE" id="PS00076">
    <property type="entry name" value="PYRIDINE_REDOX_1"/>
    <property type="match status" value="1"/>
</dbReference>
<keyword evidence="7 14" id="KW-0274">FAD</keyword>
<dbReference type="AlphaFoldDB" id="A0A0B5FIL2"/>
<dbReference type="FunFam" id="3.30.390.30:FF:000001">
    <property type="entry name" value="Dihydrolipoyl dehydrogenase"/>
    <property type="match status" value="1"/>
</dbReference>
<evidence type="ECO:0000256" key="5">
    <source>
        <dbReference type="ARBA" id="ARBA00022490"/>
    </source>
</evidence>
<evidence type="ECO:0000256" key="8">
    <source>
        <dbReference type="ARBA" id="ARBA00023002"/>
    </source>
</evidence>
<sequence>MKEFDIAVIGAGPGGYVAAIRAAQQGACVCLIEKDKVGGTCLNRGCIPTKALYSTAHFWQRLKHAEDHGIRIDEPSLDYTVAAERRDNIVKRLVGGIEQLLKAHKVELFRGHALIEGPGRICIKRPEVTGRIRAKNIIIATGSRSVRPKALSIDGKNVLTSREILAIKELPASLMVVGGGYIGCEFAGIFAALGTKVTVVEQLPGLLEQSDRQVVKEVEKSFKSLGVQVHTETSVERLDAKDGVVTAYLSGEKQVEAEKVLVAVGRVPNIDNLGLEDAGVETKDGAIVVDDGLRTSVPGVYAIGDATNIIQLAHVASYQAGIAVANAMGGDEKADYRVVPSAIFTLPEIGQVGLTEDQAKQQGIEVESGRFSYQASSKAQCEGETQGLVKIVADKKDGAILGAAIVGAEASSLVAEVAAAMGAGMSAHELGGKTIHAHPTLPEMIMEAAEDVAGLAVHKAGRRRDRG</sequence>
<dbReference type="InterPro" id="IPR050151">
    <property type="entry name" value="Class-I_Pyr_Nuc-Dis_Oxidored"/>
</dbReference>
<dbReference type="InterPro" id="IPR001100">
    <property type="entry name" value="Pyr_nuc-diS_OxRdtase"/>
</dbReference>
<evidence type="ECO:0000256" key="13">
    <source>
        <dbReference type="PIRSR" id="PIRSR000350-2"/>
    </source>
</evidence>
<feature type="binding site" evidence="14">
    <location>
        <position position="201"/>
    </location>
    <ligand>
        <name>NAD(+)</name>
        <dbReference type="ChEBI" id="CHEBI:57540"/>
    </ligand>
</feature>
<dbReference type="STRING" id="483547.GSUB_12350"/>
<comment type="catalytic activity">
    <reaction evidence="12 16">
        <text>N(6)-[(R)-dihydrolipoyl]-L-lysyl-[protein] + NAD(+) = N(6)-[(R)-lipoyl]-L-lysyl-[protein] + NADH + H(+)</text>
        <dbReference type="Rhea" id="RHEA:15045"/>
        <dbReference type="Rhea" id="RHEA-COMP:10474"/>
        <dbReference type="Rhea" id="RHEA-COMP:10475"/>
        <dbReference type="ChEBI" id="CHEBI:15378"/>
        <dbReference type="ChEBI" id="CHEBI:57540"/>
        <dbReference type="ChEBI" id="CHEBI:57945"/>
        <dbReference type="ChEBI" id="CHEBI:83099"/>
        <dbReference type="ChEBI" id="CHEBI:83100"/>
        <dbReference type="EC" id="1.8.1.4"/>
    </reaction>
</comment>
<dbReference type="Pfam" id="PF07992">
    <property type="entry name" value="Pyr_redox_2"/>
    <property type="match status" value="1"/>
</dbReference>
<dbReference type="SUPFAM" id="SSF51905">
    <property type="entry name" value="FAD/NAD(P)-binding domain"/>
    <property type="match status" value="1"/>
</dbReference>
<dbReference type="PANTHER" id="PTHR22912">
    <property type="entry name" value="DISULFIDE OXIDOREDUCTASE"/>
    <property type="match status" value="1"/>
</dbReference>
<evidence type="ECO:0000259" key="18">
    <source>
        <dbReference type="Pfam" id="PF07992"/>
    </source>
</evidence>
<evidence type="ECO:0000256" key="15">
    <source>
        <dbReference type="PIRSR" id="PIRSR000350-4"/>
    </source>
</evidence>
<dbReference type="NCBIfam" id="TIGR01350">
    <property type="entry name" value="lipoamide_DH"/>
    <property type="match status" value="1"/>
</dbReference>
<evidence type="ECO:0000256" key="14">
    <source>
        <dbReference type="PIRSR" id="PIRSR000350-3"/>
    </source>
</evidence>
<keyword evidence="14" id="KW-0547">Nucleotide-binding</keyword>
<evidence type="ECO:0000256" key="4">
    <source>
        <dbReference type="ARBA" id="ARBA00016961"/>
    </source>
</evidence>
<dbReference type="PANTHER" id="PTHR22912:SF217">
    <property type="entry name" value="DIHYDROLIPOYL DEHYDROGENASE"/>
    <property type="match status" value="1"/>
</dbReference>
<dbReference type="HOGENOM" id="CLU_016755_0_3_7"/>
<dbReference type="InterPro" id="IPR023753">
    <property type="entry name" value="FAD/NAD-binding_dom"/>
</dbReference>
<evidence type="ECO:0000256" key="1">
    <source>
        <dbReference type="ARBA" id="ARBA00004496"/>
    </source>
</evidence>
<evidence type="ECO:0000256" key="10">
    <source>
        <dbReference type="ARBA" id="ARBA00023157"/>
    </source>
</evidence>
<dbReference type="RefSeq" id="WP_040201030.1">
    <property type="nucleotide sequence ID" value="NZ_CP010311.1"/>
</dbReference>
<keyword evidence="8 16" id="KW-0560">Oxidoreductase</keyword>
<evidence type="ECO:0000256" key="16">
    <source>
        <dbReference type="RuleBase" id="RU003692"/>
    </source>
</evidence>
<dbReference type="PRINTS" id="PR00368">
    <property type="entry name" value="FADPNR"/>
</dbReference>
<dbReference type="PIRSF" id="PIRSF000350">
    <property type="entry name" value="Mercury_reductase_MerA"/>
    <property type="match status" value="1"/>
</dbReference>
<feature type="binding site" evidence="14">
    <location>
        <position position="50"/>
    </location>
    <ligand>
        <name>FAD</name>
        <dbReference type="ChEBI" id="CHEBI:57692"/>
    </ligand>
</feature>
<dbReference type="EC" id="1.8.1.4" evidence="3 16"/>
<dbReference type="GO" id="GO:0050660">
    <property type="term" value="F:flavin adenine dinucleotide binding"/>
    <property type="evidence" value="ECO:0007669"/>
    <property type="project" value="InterPro"/>
</dbReference>
<dbReference type="InterPro" id="IPR004099">
    <property type="entry name" value="Pyr_nucl-diS_OxRdtase_dimer"/>
</dbReference>
<evidence type="ECO:0000256" key="3">
    <source>
        <dbReference type="ARBA" id="ARBA00012608"/>
    </source>
</evidence>
<comment type="miscellaneous">
    <text evidence="16">The active site is a redox-active disulfide bond.</text>
</comment>
<dbReference type="Pfam" id="PF02852">
    <property type="entry name" value="Pyr_redox_dim"/>
    <property type="match status" value="1"/>
</dbReference>
<dbReference type="InterPro" id="IPR012999">
    <property type="entry name" value="Pyr_OxRdtase_I_AS"/>
</dbReference>
<evidence type="ECO:0000256" key="2">
    <source>
        <dbReference type="ARBA" id="ARBA00007532"/>
    </source>
</evidence>